<dbReference type="PANTHER" id="PTHR47074">
    <property type="entry name" value="BNAC02G40300D PROTEIN"/>
    <property type="match status" value="1"/>
</dbReference>
<dbReference type="PANTHER" id="PTHR47074:SF48">
    <property type="entry name" value="POLYNUCLEOTIDYL TRANSFERASE, RIBONUCLEASE H-LIKE SUPERFAMILY PROTEIN"/>
    <property type="match status" value="1"/>
</dbReference>
<feature type="non-terminal residue" evidence="1">
    <location>
        <position position="159"/>
    </location>
</feature>
<sequence>MIQCWQHAGLWENVNAGLAASNNVAENLFPVMHKLDKAQQELFSVMAWSIWKCRNNQVWNNITESSQTVYNRAMHLITSWRNAQQVHALAHVTQPVQQQAAWFKPSLGRYKCNIDATFSILHNKVRIGMCIRKDKGQFVAARKEWIEPIMEVEVGEAMG</sequence>
<gene>
    <name evidence="1" type="ORF">A2U01_0011359</name>
</gene>
<keyword evidence="2" id="KW-1185">Reference proteome</keyword>
<dbReference type="EMBL" id="LXQA010018313">
    <property type="protein sequence ID" value="MCH90443.1"/>
    <property type="molecule type" value="Genomic_DNA"/>
</dbReference>
<evidence type="ECO:0000313" key="1">
    <source>
        <dbReference type="EMBL" id="MCH90443.1"/>
    </source>
</evidence>
<dbReference type="Proteomes" id="UP000265520">
    <property type="component" value="Unassembled WGS sequence"/>
</dbReference>
<evidence type="ECO:0000313" key="2">
    <source>
        <dbReference type="Proteomes" id="UP000265520"/>
    </source>
</evidence>
<dbReference type="AlphaFoldDB" id="A0A392MSZ6"/>
<proteinExistence type="predicted"/>
<dbReference type="InterPro" id="IPR052929">
    <property type="entry name" value="RNase_H-like_EbsB-rel"/>
</dbReference>
<reference evidence="1 2" key="1">
    <citation type="journal article" date="2018" name="Front. Plant Sci.">
        <title>Red Clover (Trifolium pratense) and Zigzag Clover (T. medium) - A Picture of Genomic Similarities and Differences.</title>
        <authorList>
            <person name="Dluhosova J."/>
            <person name="Istvanek J."/>
            <person name="Nedelnik J."/>
            <person name="Repkova J."/>
        </authorList>
    </citation>
    <scope>NUCLEOTIDE SEQUENCE [LARGE SCALE GENOMIC DNA]</scope>
    <source>
        <strain evidence="2">cv. 10/8</strain>
        <tissue evidence="1">Leaf</tissue>
    </source>
</reference>
<organism evidence="1 2">
    <name type="scientific">Trifolium medium</name>
    <dbReference type="NCBI Taxonomy" id="97028"/>
    <lineage>
        <taxon>Eukaryota</taxon>
        <taxon>Viridiplantae</taxon>
        <taxon>Streptophyta</taxon>
        <taxon>Embryophyta</taxon>
        <taxon>Tracheophyta</taxon>
        <taxon>Spermatophyta</taxon>
        <taxon>Magnoliopsida</taxon>
        <taxon>eudicotyledons</taxon>
        <taxon>Gunneridae</taxon>
        <taxon>Pentapetalae</taxon>
        <taxon>rosids</taxon>
        <taxon>fabids</taxon>
        <taxon>Fabales</taxon>
        <taxon>Fabaceae</taxon>
        <taxon>Papilionoideae</taxon>
        <taxon>50 kb inversion clade</taxon>
        <taxon>NPAAA clade</taxon>
        <taxon>Hologalegina</taxon>
        <taxon>IRL clade</taxon>
        <taxon>Trifolieae</taxon>
        <taxon>Trifolium</taxon>
    </lineage>
</organism>
<protein>
    <submittedName>
        <fullName evidence="1">Cytochrome P450</fullName>
    </submittedName>
</protein>
<name>A0A392MSZ6_9FABA</name>
<accession>A0A392MSZ6</accession>
<comment type="caution">
    <text evidence="1">The sequence shown here is derived from an EMBL/GenBank/DDBJ whole genome shotgun (WGS) entry which is preliminary data.</text>
</comment>